<gene>
    <name evidence="5" type="ORF">H0H81_012768</name>
</gene>
<keyword evidence="2" id="KW-0560">Oxidoreductase</keyword>
<evidence type="ECO:0008006" key="7">
    <source>
        <dbReference type="Google" id="ProtNLM"/>
    </source>
</evidence>
<keyword evidence="6" id="KW-1185">Reference proteome</keyword>
<dbReference type="GO" id="GO:0044550">
    <property type="term" value="P:secondary metabolite biosynthetic process"/>
    <property type="evidence" value="ECO:0007669"/>
    <property type="project" value="UniProtKB-ARBA"/>
</dbReference>
<evidence type="ECO:0000313" key="5">
    <source>
        <dbReference type="EMBL" id="KAG5650278.1"/>
    </source>
</evidence>
<dbReference type="PANTHER" id="PTHR43747">
    <property type="entry name" value="FAD-BINDING PROTEIN"/>
    <property type="match status" value="1"/>
</dbReference>
<evidence type="ECO:0000256" key="3">
    <source>
        <dbReference type="ARBA" id="ARBA00023033"/>
    </source>
</evidence>
<evidence type="ECO:0000313" key="6">
    <source>
        <dbReference type="Proteomes" id="UP000717328"/>
    </source>
</evidence>
<dbReference type="GO" id="GO:0140907">
    <property type="term" value="F:flavin-dependent halogenase activity"/>
    <property type="evidence" value="ECO:0007669"/>
    <property type="project" value="UniProtKB-ARBA"/>
</dbReference>
<dbReference type="OrthoDB" id="3010785at2759"/>
<sequence>MSSPDYQLPPKTAQVLIIGGGPAGSYAASVLAREGLNVTVFEADKFPRYHVGESLLPSVRPYFRFIGAESILEDYGFMRKVDAKLMLFASSNPE</sequence>
<dbReference type="GO" id="GO:0004497">
    <property type="term" value="F:monooxygenase activity"/>
    <property type="evidence" value="ECO:0007669"/>
    <property type="project" value="UniProtKB-KW"/>
</dbReference>
<reference evidence="5" key="2">
    <citation type="submission" date="2021-10" db="EMBL/GenBank/DDBJ databases">
        <title>Phylogenomics reveals ancestral predisposition of the termite-cultivated fungus Termitomyces towards a domesticated lifestyle.</title>
        <authorList>
            <person name="Auxier B."/>
            <person name="Grum-Grzhimaylo A."/>
            <person name="Cardenas M.E."/>
            <person name="Lodge J.D."/>
            <person name="Laessoe T."/>
            <person name="Pedersen O."/>
            <person name="Smith M.E."/>
            <person name="Kuyper T.W."/>
            <person name="Franco-Molano E.A."/>
            <person name="Baroni T.J."/>
            <person name="Aanen D.K."/>
        </authorList>
    </citation>
    <scope>NUCLEOTIDE SEQUENCE</scope>
    <source>
        <strain evidence="5">D49</strain>
    </source>
</reference>
<comment type="catalytic activity">
    <reaction evidence="4">
        <text>melleolide F + FADH2 + chloride + O2 = 6'-chloromelleolide F + FAD + 2 H2O + H(+)</text>
        <dbReference type="Rhea" id="RHEA:67160"/>
        <dbReference type="ChEBI" id="CHEBI:15377"/>
        <dbReference type="ChEBI" id="CHEBI:15378"/>
        <dbReference type="ChEBI" id="CHEBI:15379"/>
        <dbReference type="ChEBI" id="CHEBI:17996"/>
        <dbReference type="ChEBI" id="CHEBI:57692"/>
        <dbReference type="ChEBI" id="CHEBI:58307"/>
        <dbReference type="ChEBI" id="CHEBI:167712"/>
        <dbReference type="ChEBI" id="CHEBI:167713"/>
    </reaction>
    <physiologicalReaction direction="left-to-right" evidence="4">
        <dbReference type="Rhea" id="RHEA:67161"/>
    </physiologicalReaction>
</comment>
<reference evidence="5" key="1">
    <citation type="submission" date="2021-02" db="EMBL/GenBank/DDBJ databases">
        <authorList>
            <person name="Nieuwenhuis M."/>
            <person name="Van De Peppel L.J.J."/>
        </authorList>
    </citation>
    <scope>NUCLEOTIDE SEQUENCE</scope>
    <source>
        <strain evidence="5">D49</strain>
    </source>
</reference>
<proteinExistence type="inferred from homology"/>
<evidence type="ECO:0000256" key="2">
    <source>
        <dbReference type="ARBA" id="ARBA00023002"/>
    </source>
</evidence>
<evidence type="ECO:0000256" key="4">
    <source>
        <dbReference type="ARBA" id="ARBA00049364"/>
    </source>
</evidence>
<protein>
    <recommendedName>
        <fullName evidence="7">FAD/NAD(P)-binding domain-containing protein</fullName>
    </recommendedName>
</protein>
<evidence type="ECO:0000256" key="1">
    <source>
        <dbReference type="ARBA" id="ARBA00005706"/>
    </source>
</evidence>
<dbReference type="InterPro" id="IPR006905">
    <property type="entry name" value="Flavin_halogenase"/>
</dbReference>
<organism evidence="5 6">
    <name type="scientific">Sphagnurus paluster</name>
    <dbReference type="NCBI Taxonomy" id="117069"/>
    <lineage>
        <taxon>Eukaryota</taxon>
        <taxon>Fungi</taxon>
        <taxon>Dikarya</taxon>
        <taxon>Basidiomycota</taxon>
        <taxon>Agaricomycotina</taxon>
        <taxon>Agaricomycetes</taxon>
        <taxon>Agaricomycetidae</taxon>
        <taxon>Agaricales</taxon>
        <taxon>Tricholomatineae</taxon>
        <taxon>Lyophyllaceae</taxon>
        <taxon>Sphagnurus</taxon>
    </lineage>
</organism>
<comment type="caution">
    <text evidence="5">The sequence shown here is derived from an EMBL/GenBank/DDBJ whole genome shotgun (WGS) entry which is preliminary data.</text>
</comment>
<dbReference type="Pfam" id="PF04820">
    <property type="entry name" value="Trp_halogenase"/>
    <property type="match status" value="1"/>
</dbReference>
<dbReference type="PANTHER" id="PTHR43747:SF5">
    <property type="entry name" value="FAD-BINDING DOMAIN-CONTAINING PROTEIN"/>
    <property type="match status" value="1"/>
</dbReference>
<dbReference type="Proteomes" id="UP000717328">
    <property type="component" value="Unassembled WGS sequence"/>
</dbReference>
<dbReference type="InterPro" id="IPR036188">
    <property type="entry name" value="FAD/NAD-bd_sf"/>
</dbReference>
<keyword evidence="3" id="KW-0503">Monooxygenase</keyword>
<name>A0A9P7KH59_9AGAR</name>
<dbReference type="EMBL" id="JABCKI010000496">
    <property type="protein sequence ID" value="KAG5650278.1"/>
    <property type="molecule type" value="Genomic_DNA"/>
</dbReference>
<dbReference type="AlphaFoldDB" id="A0A9P7KH59"/>
<dbReference type="Gene3D" id="3.50.50.60">
    <property type="entry name" value="FAD/NAD(P)-binding domain"/>
    <property type="match status" value="1"/>
</dbReference>
<accession>A0A9P7KH59</accession>
<dbReference type="InterPro" id="IPR050816">
    <property type="entry name" value="Flavin-dep_Halogenase_NPB"/>
</dbReference>
<comment type="similarity">
    <text evidence="1">Belongs to the flavin-dependent halogenase family.</text>
</comment>
<dbReference type="SUPFAM" id="SSF51905">
    <property type="entry name" value="FAD/NAD(P)-binding domain"/>
    <property type="match status" value="1"/>
</dbReference>